<comment type="caution">
    <text evidence="1">The sequence shown here is derived from an EMBL/GenBank/DDBJ whole genome shotgun (WGS) entry which is preliminary data.</text>
</comment>
<proteinExistence type="predicted"/>
<organism evidence="1 2">
    <name type="scientific">Larimichthys crocea</name>
    <name type="common">Large yellow croaker</name>
    <name type="synonym">Pseudosciaena crocea</name>
    <dbReference type="NCBI Taxonomy" id="215358"/>
    <lineage>
        <taxon>Eukaryota</taxon>
        <taxon>Metazoa</taxon>
        <taxon>Chordata</taxon>
        <taxon>Craniata</taxon>
        <taxon>Vertebrata</taxon>
        <taxon>Euteleostomi</taxon>
        <taxon>Actinopterygii</taxon>
        <taxon>Neopterygii</taxon>
        <taxon>Teleostei</taxon>
        <taxon>Neoteleostei</taxon>
        <taxon>Acanthomorphata</taxon>
        <taxon>Eupercaria</taxon>
        <taxon>Sciaenidae</taxon>
        <taxon>Larimichthys</taxon>
    </lineage>
</organism>
<name>A0ACD3QV54_LARCR</name>
<gene>
    <name evidence="1" type="ORF">E3U43_019993</name>
</gene>
<dbReference type="EMBL" id="CM011687">
    <property type="protein sequence ID" value="TMS11000.1"/>
    <property type="molecule type" value="Genomic_DNA"/>
</dbReference>
<evidence type="ECO:0000313" key="1">
    <source>
        <dbReference type="EMBL" id="TMS11000.1"/>
    </source>
</evidence>
<dbReference type="Proteomes" id="UP000793456">
    <property type="component" value="Chromosome XIV"/>
</dbReference>
<evidence type="ECO:0000313" key="2">
    <source>
        <dbReference type="Proteomes" id="UP000793456"/>
    </source>
</evidence>
<keyword evidence="2" id="KW-1185">Reference proteome</keyword>
<accession>A0ACD3QV54</accession>
<protein>
    <submittedName>
        <fullName evidence="1">Uncharacterized protein</fullName>
    </submittedName>
</protein>
<reference evidence="1" key="1">
    <citation type="submission" date="2018-11" db="EMBL/GenBank/DDBJ databases">
        <title>The sequence and de novo assembly of Larimichthys crocea genome using PacBio and Hi-C technologies.</title>
        <authorList>
            <person name="Xu P."/>
            <person name="Chen B."/>
            <person name="Zhou Z."/>
            <person name="Ke Q."/>
            <person name="Wu Y."/>
            <person name="Bai H."/>
            <person name="Pu F."/>
        </authorList>
    </citation>
    <scope>NUCLEOTIDE SEQUENCE</scope>
    <source>
        <tissue evidence="1">Muscle</tissue>
    </source>
</reference>
<sequence>MADVFPKVASGEVDASYQGGIQAISLAVTLGIALLGGLIVGFILKLPIFGAPPDTICFEDSIYWEVPGEEAPHDGQLTAVNTEETEKLSS</sequence>